<dbReference type="PATRIC" id="fig|1526658.3.peg.3295"/>
<sequence>MRRIGFRAAHVAFEKGGSMRTRSTIFPTVPALTAASLIVMTAFAPSSVRAEGIDLTRARCADFIAMTEGDQSQLSLWLAGYFAGSATRPVLDLEKITAAPAGLTALCTKSPQLPLVGPEARDIFMPPTAP</sequence>
<evidence type="ECO:0000313" key="1">
    <source>
        <dbReference type="EMBL" id="KPH82221.1"/>
    </source>
</evidence>
<dbReference type="Proteomes" id="UP000037822">
    <property type="component" value="Unassembled WGS sequence"/>
</dbReference>
<name>A0A0N1F7S8_9HYPH</name>
<comment type="caution">
    <text evidence="1">The sequence shown here is derived from an EMBL/GenBank/DDBJ whole genome shotgun (WGS) entry which is preliminary data.</text>
</comment>
<dbReference type="EMBL" id="LGSZ01000022">
    <property type="protein sequence ID" value="KPH82221.1"/>
    <property type="molecule type" value="Genomic_DNA"/>
</dbReference>
<organism evidence="1 2">
    <name type="scientific">Bosea vaviloviae</name>
    <dbReference type="NCBI Taxonomy" id="1526658"/>
    <lineage>
        <taxon>Bacteria</taxon>
        <taxon>Pseudomonadati</taxon>
        <taxon>Pseudomonadota</taxon>
        <taxon>Alphaproteobacteria</taxon>
        <taxon>Hyphomicrobiales</taxon>
        <taxon>Boseaceae</taxon>
        <taxon>Bosea</taxon>
    </lineage>
</organism>
<dbReference type="Pfam" id="PF06411">
    <property type="entry name" value="HdeA"/>
    <property type="match status" value="1"/>
</dbReference>
<accession>A0A0N1F7S8</accession>
<proteinExistence type="predicted"/>
<protein>
    <recommendedName>
        <fullName evidence="3">HdeA/HdeB family protein</fullName>
    </recommendedName>
</protein>
<evidence type="ECO:0000313" key="2">
    <source>
        <dbReference type="Proteomes" id="UP000037822"/>
    </source>
</evidence>
<keyword evidence="2" id="KW-1185">Reference proteome</keyword>
<reference evidence="1 2" key="1">
    <citation type="submission" date="2015-07" db="EMBL/GenBank/DDBJ databases">
        <title>Whole genome sequencing of Bosea vaviloviae isolated from cave pool.</title>
        <authorList>
            <person name="Tan N.E.H."/>
            <person name="Lee Y.P."/>
            <person name="Gan H.M."/>
            <person name="Barton H."/>
            <person name="Savka M.A."/>
        </authorList>
    </citation>
    <scope>NUCLEOTIDE SEQUENCE [LARGE SCALE GENOMIC DNA]</scope>
    <source>
        <strain evidence="1 2">SD260</strain>
    </source>
</reference>
<dbReference type="InterPro" id="IPR010486">
    <property type="entry name" value="HNS-dep_expression_A/B"/>
</dbReference>
<dbReference type="AlphaFoldDB" id="A0A0N1F7S8"/>
<evidence type="ECO:0008006" key="3">
    <source>
        <dbReference type="Google" id="ProtNLM"/>
    </source>
</evidence>
<gene>
    <name evidence="1" type="ORF">AE618_04790</name>
</gene>